<dbReference type="EMBL" id="BMGH01000001">
    <property type="protein sequence ID" value="GGD09422.1"/>
    <property type="molecule type" value="Genomic_DNA"/>
</dbReference>
<evidence type="ECO:0000256" key="7">
    <source>
        <dbReference type="SAM" id="Phobius"/>
    </source>
</evidence>
<organism evidence="10 11">
    <name type="scientific">Aquisalinus flavus</name>
    <dbReference type="NCBI Taxonomy" id="1526572"/>
    <lineage>
        <taxon>Bacteria</taxon>
        <taxon>Pseudomonadati</taxon>
        <taxon>Pseudomonadota</taxon>
        <taxon>Alphaproteobacteria</taxon>
        <taxon>Parvularculales</taxon>
        <taxon>Parvularculaceae</taxon>
        <taxon>Aquisalinus</taxon>
    </lineage>
</organism>
<comment type="subcellular location">
    <subcellularLocation>
        <location evidence="1">Cell membrane</location>
        <topology evidence="1">Multi-pass membrane protein</topology>
    </subcellularLocation>
    <subcellularLocation>
        <location evidence="6">Membrane</location>
        <topology evidence="6">Multi-pass membrane protein</topology>
    </subcellularLocation>
</comment>
<dbReference type="InterPro" id="IPR017270">
    <property type="entry name" value="MotA/TolQ/ExbB-rel"/>
</dbReference>
<feature type="transmembrane region" description="Helical" evidence="7">
    <location>
        <begin position="403"/>
        <end position="424"/>
    </location>
</feature>
<feature type="transmembrane region" description="Helical" evidence="7">
    <location>
        <begin position="361"/>
        <end position="383"/>
    </location>
</feature>
<evidence type="ECO:0000256" key="8">
    <source>
        <dbReference type="SAM" id="SignalP"/>
    </source>
</evidence>
<sequence length="451" mass="48149">MKLIRKLGISLVAGAAALSAFGTGAIAQTSLQDVLNAARAERQAVQQTNQEREQRFLAERNTQQQKLAEIRSQVNAETARSNQLDAAFAANRARVEELQAELDSRQGEFAELFGAARSAASDLASRLDDSIISSQYPGRSESLRETAESETLPTVVELENLYFTLLQEMVAQSEVATYGAEVVRADGTAEEREVTRIGPFSVFNNGNYMTYEGGELELLARQPAVADAQSAARTVEGFSGDGFVRGVIDPSLGTLLELVVTQPSIMETIQQGRTVGYVIIAILAIGLLLGLYKLATLWAVNGAVRSQMRKKTPSKSNPLGRIMMAYDSNRNADVETVALKLDDAVLKEVPKLEGGLNLIKVLAAVAPLLGLLGTVIGMIRTFQAITLYGTGDPQLMASGISEALVTTVLGLVAAIPLLLIHAFASGAARGVSQVLEEQSAGMIAEHAESRS</sequence>
<dbReference type="GO" id="GO:0005886">
    <property type="term" value="C:plasma membrane"/>
    <property type="evidence" value="ECO:0007669"/>
    <property type="project" value="UniProtKB-SubCell"/>
</dbReference>
<evidence type="ECO:0000256" key="6">
    <source>
        <dbReference type="RuleBase" id="RU004057"/>
    </source>
</evidence>
<evidence type="ECO:0000256" key="2">
    <source>
        <dbReference type="ARBA" id="ARBA00022475"/>
    </source>
</evidence>
<evidence type="ECO:0000313" key="10">
    <source>
        <dbReference type="EMBL" id="GGD09422.1"/>
    </source>
</evidence>
<name>A0A8J2V2F7_9PROT</name>
<evidence type="ECO:0000259" key="9">
    <source>
        <dbReference type="Pfam" id="PF01618"/>
    </source>
</evidence>
<dbReference type="InterPro" id="IPR002898">
    <property type="entry name" value="MotA_ExbB_proton_chnl"/>
</dbReference>
<dbReference type="PANTHER" id="PTHR30625">
    <property type="entry name" value="PROTEIN TOLQ"/>
    <property type="match status" value="1"/>
</dbReference>
<dbReference type="InterPro" id="IPR050790">
    <property type="entry name" value="ExbB/TolQ_transport"/>
</dbReference>
<reference evidence="10" key="2">
    <citation type="submission" date="2020-09" db="EMBL/GenBank/DDBJ databases">
        <authorList>
            <person name="Sun Q."/>
            <person name="Zhou Y."/>
        </authorList>
    </citation>
    <scope>NUCLEOTIDE SEQUENCE</scope>
    <source>
        <strain evidence="10">CGMCC 1.12921</strain>
    </source>
</reference>
<dbReference type="Pfam" id="PF01618">
    <property type="entry name" value="MotA_ExbB"/>
    <property type="match status" value="1"/>
</dbReference>
<reference evidence="10" key="1">
    <citation type="journal article" date="2014" name="Int. J. Syst. Evol. Microbiol.">
        <title>Complete genome sequence of Corynebacterium casei LMG S-19264T (=DSM 44701T), isolated from a smear-ripened cheese.</title>
        <authorList>
            <consortium name="US DOE Joint Genome Institute (JGI-PGF)"/>
            <person name="Walter F."/>
            <person name="Albersmeier A."/>
            <person name="Kalinowski J."/>
            <person name="Ruckert C."/>
        </authorList>
    </citation>
    <scope>NUCLEOTIDE SEQUENCE</scope>
    <source>
        <strain evidence="10">CGMCC 1.12921</strain>
    </source>
</reference>
<evidence type="ECO:0000256" key="5">
    <source>
        <dbReference type="ARBA" id="ARBA00023136"/>
    </source>
</evidence>
<evidence type="ECO:0000256" key="1">
    <source>
        <dbReference type="ARBA" id="ARBA00004651"/>
    </source>
</evidence>
<evidence type="ECO:0000313" key="11">
    <source>
        <dbReference type="Proteomes" id="UP000613582"/>
    </source>
</evidence>
<comment type="caution">
    <text evidence="10">The sequence shown here is derived from an EMBL/GenBank/DDBJ whole genome shotgun (WGS) entry which is preliminary data.</text>
</comment>
<dbReference type="GO" id="GO:0017038">
    <property type="term" value="P:protein import"/>
    <property type="evidence" value="ECO:0007669"/>
    <property type="project" value="TreeGrafter"/>
</dbReference>
<accession>A0A8J2V2F7</accession>
<feature type="domain" description="MotA/TolQ/ExbB proton channel" evidence="9">
    <location>
        <begin position="320"/>
        <end position="435"/>
    </location>
</feature>
<keyword evidence="4 7" id="KW-1133">Transmembrane helix</keyword>
<feature type="transmembrane region" description="Helical" evidence="7">
    <location>
        <begin position="275"/>
        <end position="300"/>
    </location>
</feature>
<keyword evidence="2" id="KW-1003">Cell membrane</keyword>
<feature type="signal peptide" evidence="8">
    <location>
        <begin position="1"/>
        <end position="27"/>
    </location>
</feature>
<dbReference type="PANTHER" id="PTHR30625:SF11">
    <property type="entry name" value="MOTA_TOLQ_EXBB PROTON CHANNEL DOMAIN-CONTAINING PROTEIN"/>
    <property type="match status" value="1"/>
</dbReference>
<keyword evidence="6" id="KW-0813">Transport</keyword>
<dbReference type="PIRSF" id="PIRSF037714">
    <property type="entry name" value="TolR"/>
    <property type="match status" value="1"/>
</dbReference>
<comment type="similarity">
    <text evidence="6">Belongs to the exbB/tolQ family.</text>
</comment>
<keyword evidence="8" id="KW-0732">Signal</keyword>
<proteinExistence type="inferred from homology"/>
<keyword evidence="6" id="KW-0653">Protein transport</keyword>
<dbReference type="RefSeq" id="WP_188158752.1">
    <property type="nucleotide sequence ID" value="NZ_BMGH01000001.1"/>
</dbReference>
<evidence type="ECO:0000256" key="3">
    <source>
        <dbReference type="ARBA" id="ARBA00022692"/>
    </source>
</evidence>
<feature type="chain" id="PRO_5035260705" evidence="8">
    <location>
        <begin position="28"/>
        <end position="451"/>
    </location>
</feature>
<evidence type="ECO:0000256" key="4">
    <source>
        <dbReference type="ARBA" id="ARBA00022989"/>
    </source>
</evidence>
<keyword evidence="5 7" id="KW-0472">Membrane</keyword>
<dbReference type="AlphaFoldDB" id="A0A8J2V2F7"/>
<keyword evidence="3 7" id="KW-0812">Transmembrane</keyword>
<gene>
    <name evidence="10" type="ORF">GCM10011342_17860</name>
</gene>
<dbReference type="Proteomes" id="UP000613582">
    <property type="component" value="Unassembled WGS sequence"/>
</dbReference>
<protein>
    <submittedName>
        <fullName evidence="10">Biopolymer transporter ExbB</fullName>
    </submittedName>
</protein>
<keyword evidence="11" id="KW-1185">Reference proteome</keyword>